<feature type="domain" description="Polysaccharide chain length determinant N-terminal" evidence="18">
    <location>
        <begin position="22"/>
        <end position="109"/>
    </location>
</feature>
<evidence type="ECO:0000259" key="18">
    <source>
        <dbReference type="Pfam" id="PF02706"/>
    </source>
</evidence>
<evidence type="ECO:0000256" key="13">
    <source>
        <dbReference type="ARBA" id="ARBA00023136"/>
    </source>
</evidence>
<reference evidence="21 22" key="1">
    <citation type="submission" date="2015-09" db="EMBL/GenBank/DDBJ databases">
        <title>Draft genome sequence of Aliiroseovarius crassostreae CV919-312TSm, the causative agent of Roseovarius Oyster Disease (formerly Juvenile Oyster Disease).</title>
        <authorList>
            <person name="Kessner L."/>
            <person name="Spinard E."/>
            <person name="Nelson D."/>
        </authorList>
    </citation>
    <scope>NUCLEOTIDE SEQUENCE [LARGE SCALE GENOMIC DNA]</scope>
    <source>
        <strain evidence="21 22">CV919-312</strain>
    </source>
</reference>
<evidence type="ECO:0000256" key="17">
    <source>
        <dbReference type="SAM" id="Phobius"/>
    </source>
</evidence>
<keyword evidence="5" id="KW-1003">Cell membrane</keyword>
<keyword evidence="22" id="KW-1185">Reference proteome</keyword>
<comment type="subcellular location">
    <subcellularLocation>
        <location evidence="1">Cell inner membrane</location>
        <topology evidence="1">Multi-pass membrane protein</topology>
    </subcellularLocation>
</comment>
<evidence type="ECO:0000313" key="21">
    <source>
        <dbReference type="EMBL" id="KPN61676.1"/>
    </source>
</evidence>
<evidence type="ECO:0000256" key="6">
    <source>
        <dbReference type="ARBA" id="ARBA00022519"/>
    </source>
</evidence>
<dbReference type="CDD" id="cd05387">
    <property type="entry name" value="BY-kinase"/>
    <property type="match status" value="1"/>
</dbReference>
<dbReference type="SUPFAM" id="SSF52540">
    <property type="entry name" value="P-loop containing nucleoside triphosphate hydrolases"/>
    <property type="match status" value="1"/>
</dbReference>
<dbReference type="InterPro" id="IPR027417">
    <property type="entry name" value="P-loop_NTPase"/>
</dbReference>
<evidence type="ECO:0000256" key="9">
    <source>
        <dbReference type="ARBA" id="ARBA00022741"/>
    </source>
</evidence>
<dbReference type="Pfam" id="PF13807">
    <property type="entry name" value="GNVR"/>
    <property type="match status" value="1"/>
</dbReference>
<dbReference type="STRING" id="154981.AKJ29_03140"/>
<gene>
    <name evidence="21" type="ORF">AKJ29_03140</name>
</gene>
<dbReference type="GO" id="GO:0005886">
    <property type="term" value="C:plasma membrane"/>
    <property type="evidence" value="ECO:0007669"/>
    <property type="project" value="UniProtKB-SubCell"/>
</dbReference>
<dbReference type="InterPro" id="IPR032807">
    <property type="entry name" value="GNVR"/>
</dbReference>
<feature type="domain" description="Tyrosine-protein kinase G-rich" evidence="20">
    <location>
        <begin position="360"/>
        <end position="434"/>
    </location>
</feature>
<protein>
    <recommendedName>
        <fullName evidence="4">non-specific protein-tyrosine kinase</fullName>
        <ecNumber evidence="4">2.7.10.2</ecNumber>
    </recommendedName>
</protein>
<dbReference type="Gene3D" id="3.40.50.300">
    <property type="entry name" value="P-loop containing nucleotide triphosphate hydrolases"/>
    <property type="match status" value="1"/>
</dbReference>
<keyword evidence="11" id="KW-0067">ATP-binding</keyword>
<dbReference type="GO" id="GO:0005524">
    <property type="term" value="F:ATP binding"/>
    <property type="evidence" value="ECO:0007669"/>
    <property type="project" value="UniProtKB-KW"/>
</dbReference>
<dbReference type="RefSeq" id="WP_055193007.1">
    <property type="nucleotide sequence ID" value="NZ_FPBS01000006.1"/>
</dbReference>
<keyword evidence="16" id="KW-0175">Coiled coil</keyword>
<evidence type="ECO:0000259" key="20">
    <source>
        <dbReference type="Pfam" id="PF13807"/>
    </source>
</evidence>
<dbReference type="EC" id="2.7.10.2" evidence="4"/>
<dbReference type="Pfam" id="PF02706">
    <property type="entry name" value="Wzz"/>
    <property type="match status" value="1"/>
</dbReference>
<comment type="caution">
    <text evidence="21">The sequence shown here is derived from an EMBL/GenBank/DDBJ whole genome shotgun (WGS) entry which is preliminary data.</text>
</comment>
<evidence type="ECO:0000256" key="1">
    <source>
        <dbReference type="ARBA" id="ARBA00004429"/>
    </source>
</evidence>
<dbReference type="Pfam" id="PF13614">
    <property type="entry name" value="AAA_31"/>
    <property type="match status" value="1"/>
</dbReference>
<organism evidence="21 22">
    <name type="scientific">Aliiroseovarius crassostreae</name>
    <dbReference type="NCBI Taxonomy" id="154981"/>
    <lineage>
        <taxon>Bacteria</taxon>
        <taxon>Pseudomonadati</taxon>
        <taxon>Pseudomonadota</taxon>
        <taxon>Alphaproteobacteria</taxon>
        <taxon>Rhodobacterales</taxon>
        <taxon>Paracoccaceae</taxon>
        <taxon>Aliiroseovarius</taxon>
    </lineage>
</organism>
<sequence length="695" mass="75870">MNKTVHNITGAPPASGAEEFADLGEMFRSLWRQKRLIAAVTLLCVALGATYAYQIATPKYRATSVLLLDTSGRQLVDLGGSLPSLGSSTQEINTEVEVLKSRRLLQRVVFAENLTQDPEFNDALQSPGLTARVRGWLFGSAPVDNSPAAAERRAINALLAAMRAHNLPKTDVLQITVETESGAKSAALADQIARQYILYQMDVKFDATKEASDWLSQRVADLKIQLEDAEARVAAFTARTDVVSRETVLALDRQLKDMRNRAETLQGEMDEASGRTNLLRSLITAPAQEKSEQAGDARLTRLFQTEGASDGFDQRFDLILSRATLQSQRIQAQAEALGKGITELEQRIATQSDDLIELQHLTREAEANRLLYEYFLSRLKENSAQEGIQQADSRILSNAVVPNLPSEPKKSLILVMSAVLGLLLGTGGAVIRNATRNSFRTASELELETGLSVMGQIPLLPTKSRREAVTYLKNRPSSAAAEAIRNLRTSVLLSNLDAPPQVILSTSSLPDEGKTTISFALAQNLVGMGKKVLLVEGDMRRLVFSDYLDRGAPVGLLSVLSGASTLEEAIIKDPALQADILIGEPGEVNAADVLSSQKFRDFLELARSTYDHILIDTPPVLVVPDARVIAPSVDLILFTVRWDQTPKEQIKDALRMLSSVGQPVGGLVLNQIDGKKMKRYGQGRYGAYGNSYYTN</sequence>
<evidence type="ECO:0000256" key="2">
    <source>
        <dbReference type="ARBA" id="ARBA00007316"/>
    </source>
</evidence>
<feature type="coiled-coil region" evidence="16">
    <location>
        <begin position="212"/>
        <end position="275"/>
    </location>
</feature>
<evidence type="ECO:0000256" key="10">
    <source>
        <dbReference type="ARBA" id="ARBA00022777"/>
    </source>
</evidence>
<dbReference type="InterPro" id="IPR050445">
    <property type="entry name" value="Bact_polysacc_biosynth/exp"/>
</dbReference>
<keyword evidence="8 17" id="KW-0812">Transmembrane</keyword>
<feature type="transmembrane region" description="Helical" evidence="17">
    <location>
        <begin position="36"/>
        <end position="56"/>
    </location>
</feature>
<comment type="similarity">
    <text evidence="3">Belongs to the etk/wzc family.</text>
</comment>
<comment type="similarity">
    <text evidence="2">Belongs to the CpsD/CapB family.</text>
</comment>
<evidence type="ECO:0000256" key="12">
    <source>
        <dbReference type="ARBA" id="ARBA00022989"/>
    </source>
</evidence>
<comment type="catalytic activity">
    <reaction evidence="15">
        <text>L-tyrosyl-[protein] + ATP = O-phospho-L-tyrosyl-[protein] + ADP + H(+)</text>
        <dbReference type="Rhea" id="RHEA:10596"/>
        <dbReference type="Rhea" id="RHEA-COMP:10136"/>
        <dbReference type="Rhea" id="RHEA-COMP:20101"/>
        <dbReference type="ChEBI" id="CHEBI:15378"/>
        <dbReference type="ChEBI" id="CHEBI:30616"/>
        <dbReference type="ChEBI" id="CHEBI:46858"/>
        <dbReference type="ChEBI" id="CHEBI:61978"/>
        <dbReference type="ChEBI" id="CHEBI:456216"/>
        <dbReference type="EC" id="2.7.10.2"/>
    </reaction>
</comment>
<keyword evidence="14" id="KW-0829">Tyrosine-protein kinase</keyword>
<dbReference type="InterPro" id="IPR003856">
    <property type="entry name" value="LPS_length_determ_N"/>
</dbReference>
<proteinExistence type="inferred from homology"/>
<name>A0A0P7HYM3_9RHOB</name>
<dbReference type="PANTHER" id="PTHR32309">
    <property type="entry name" value="TYROSINE-PROTEIN KINASE"/>
    <property type="match status" value="1"/>
</dbReference>
<evidence type="ECO:0000313" key="22">
    <source>
        <dbReference type="Proteomes" id="UP000050471"/>
    </source>
</evidence>
<dbReference type="NCBIfam" id="TIGR01007">
    <property type="entry name" value="eps_fam"/>
    <property type="match status" value="1"/>
</dbReference>
<accession>A0A0P7HYM3</accession>
<evidence type="ECO:0000256" key="15">
    <source>
        <dbReference type="ARBA" id="ARBA00051245"/>
    </source>
</evidence>
<keyword evidence="12 17" id="KW-1133">Transmembrane helix</keyword>
<keyword evidence="6" id="KW-0997">Cell inner membrane</keyword>
<evidence type="ECO:0000256" key="4">
    <source>
        <dbReference type="ARBA" id="ARBA00011903"/>
    </source>
</evidence>
<keyword evidence="10" id="KW-0418">Kinase</keyword>
<evidence type="ECO:0000256" key="16">
    <source>
        <dbReference type="SAM" id="Coils"/>
    </source>
</evidence>
<keyword evidence="7" id="KW-0808">Transferase</keyword>
<evidence type="ECO:0000256" key="7">
    <source>
        <dbReference type="ARBA" id="ARBA00022679"/>
    </source>
</evidence>
<dbReference type="OrthoDB" id="230260at2"/>
<evidence type="ECO:0000259" key="19">
    <source>
        <dbReference type="Pfam" id="PF13614"/>
    </source>
</evidence>
<evidence type="ECO:0000256" key="5">
    <source>
        <dbReference type="ARBA" id="ARBA00022475"/>
    </source>
</evidence>
<keyword evidence="9" id="KW-0547">Nucleotide-binding</keyword>
<dbReference type="PANTHER" id="PTHR32309:SF13">
    <property type="entry name" value="FERRIC ENTEROBACTIN TRANSPORT PROTEIN FEPE"/>
    <property type="match status" value="1"/>
</dbReference>
<dbReference type="AlphaFoldDB" id="A0A0P7HYM3"/>
<feature type="domain" description="AAA" evidence="19">
    <location>
        <begin position="513"/>
        <end position="629"/>
    </location>
</feature>
<evidence type="ECO:0000256" key="14">
    <source>
        <dbReference type="ARBA" id="ARBA00023137"/>
    </source>
</evidence>
<dbReference type="Proteomes" id="UP000050471">
    <property type="component" value="Unassembled WGS sequence"/>
</dbReference>
<dbReference type="InterPro" id="IPR025669">
    <property type="entry name" value="AAA_dom"/>
</dbReference>
<evidence type="ECO:0000256" key="11">
    <source>
        <dbReference type="ARBA" id="ARBA00022840"/>
    </source>
</evidence>
<dbReference type="InterPro" id="IPR005702">
    <property type="entry name" value="Wzc-like_C"/>
</dbReference>
<evidence type="ECO:0000256" key="8">
    <source>
        <dbReference type="ARBA" id="ARBA00022692"/>
    </source>
</evidence>
<keyword evidence="13 17" id="KW-0472">Membrane</keyword>
<dbReference type="EMBL" id="LKBA01000025">
    <property type="protein sequence ID" value="KPN61676.1"/>
    <property type="molecule type" value="Genomic_DNA"/>
</dbReference>
<evidence type="ECO:0000256" key="3">
    <source>
        <dbReference type="ARBA" id="ARBA00008883"/>
    </source>
</evidence>
<dbReference type="GO" id="GO:0004715">
    <property type="term" value="F:non-membrane spanning protein tyrosine kinase activity"/>
    <property type="evidence" value="ECO:0007669"/>
    <property type="project" value="UniProtKB-EC"/>
</dbReference>